<dbReference type="EMBL" id="CAVLEF010000132">
    <property type="protein sequence ID" value="CAK1552009.1"/>
    <property type="molecule type" value="Genomic_DNA"/>
</dbReference>
<gene>
    <name evidence="1" type="ORF">LNINA_LOCUS11097</name>
</gene>
<sequence>MRADFKNTVSTVMIEGMLALRSLQANKHNYNSKARSINRIELRWASIVRSRVAGEASINPFCSSFAVWPHPCNHPPPEARDQFDCTFSTLQPNYTHLKT</sequence>
<keyword evidence="2" id="KW-1185">Reference proteome</keyword>
<comment type="caution">
    <text evidence="1">The sequence shown here is derived from an EMBL/GenBank/DDBJ whole genome shotgun (WGS) entry which is preliminary data.</text>
</comment>
<evidence type="ECO:0000313" key="2">
    <source>
        <dbReference type="Proteomes" id="UP001497472"/>
    </source>
</evidence>
<accession>A0AAV1JUK7</accession>
<proteinExistence type="predicted"/>
<evidence type="ECO:0000313" key="1">
    <source>
        <dbReference type="EMBL" id="CAK1552009.1"/>
    </source>
</evidence>
<protein>
    <submittedName>
        <fullName evidence="1">Uncharacterized protein</fullName>
    </submittedName>
</protein>
<dbReference type="Proteomes" id="UP001497472">
    <property type="component" value="Unassembled WGS sequence"/>
</dbReference>
<dbReference type="AlphaFoldDB" id="A0AAV1JUK7"/>
<name>A0AAV1JUK7_9NEOP</name>
<organism evidence="1 2">
    <name type="scientific">Leptosia nina</name>
    <dbReference type="NCBI Taxonomy" id="320188"/>
    <lineage>
        <taxon>Eukaryota</taxon>
        <taxon>Metazoa</taxon>
        <taxon>Ecdysozoa</taxon>
        <taxon>Arthropoda</taxon>
        <taxon>Hexapoda</taxon>
        <taxon>Insecta</taxon>
        <taxon>Pterygota</taxon>
        <taxon>Neoptera</taxon>
        <taxon>Endopterygota</taxon>
        <taxon>Lepidoptera</taxon>
        <taxon>Glossata</taxon>
        <taxon>Ditrysia</taxon>
        <taxon>Papilionoidea</taxon>
        <taxon>Pieridae</taxon>
        <taxon>Pierinae</taxon>
        <taxon>Leptosia</taxon>
    </lineage>
</organism>
<reference evidence="1 2" key="1">
    <citation type="submission" date="2023-11" db="EMBL/GenBank/DDBJ databases">
        <authorList>
            <person name="Okamura Y."/>
        </authorList>
    </citation>
    <scope>NUCLEOTIDE SEQUENCE [LARGE SCALE GENOMIC DNA]</scope>
</reference>